<gene>
    <name evidence="17" type="ORF">HPULCUR_007338</name>
</gene>
<dbReference type="InterPro" id="IPR002016">
    <property type="entry name" value="Haem_peroxidase"/>
</dbReference>
<dbReference type="PROSITE" id="PS50873">
    <property type="entry name" value="PEROXIDASE_4"/>
    <property type="match status" value="1"/>
</dbReference>
<dbReference type="InterPro" id="IPR010255">
    <property type="entry name" value="Haem_peroxidase_sf"/>
</dbReference>
<feature type="compositionally biased region" description="Basic and acidic residues" evidence="15">
    <location>
        <begin position="235"/>
        <end position="249"/>
    </location>
</feature>
<comment type="subcellular location">
    <subcellularLocation>
        <location evidence="3">Mitochondrion intermembrane space</location>
    </subcellularLocation>
    <subcellularLocation>
        <location evidence="2">Mitochondrion matrix</location>
    </subcellularLocation>
</comment>
<keyword evidence="7" id="KW-0479">Metal-binding</keyword>
<keyword evidence="14" id="KW-0175">Coiled coil</keyword>
<keyword evidence="5 13" id="KW-0575">Peroxidase</keyword>
<evidence type="ECO:0000256" key="15">
    <source>
        <dbReference type="SAM" id="MobiDB-lite"/>
    </source>
</evidence>
<dbReference type="PRINTS" id="PR00458">
    <property type="entry name" value="PEROXIDASE"/>
</dbReference>
<evidence type="ECO:0000256" key="4">
    <source>
        <dbReference type="ARBA" id="ARBA00005997"/>
    </source>
</evidence>
<feature type="region of interest" description="Disordered" evidence="15">
    <location>
        <begin position="365"/>
        <end position="391"/>
    </location>
</feature>
<evidence type="ECO:0000256" key="6">
    <source>
        <dbReference type="ARBA" id="ARBA00022617"/>
    </source>
</evidence>
<evidence type="ECO:0000256" key="2">
    <source>
        <dbReference type="ARBA" id="ARBA00004305"/>
    </source>
</evidence>
<evidence type="ECO:0000256" key="3">
    <source>
        <dbReference type="ARBA" id="ARBA00004569"/>
    </source>
</evidence>
<feature type="region of interest" description="Disordered" evidence="15">
    <location>
        <begin position="142"/>
        <end position="164"/>
    </location>
</feature>
<evidence type="ECO:0000256" key="5">
    <source>
        <dbReference type="ARBA" id="ARBA00022559"/>
    </source>
</evidence>
<dbReference type="Pfam" id="PF00141">
    <property type="entry name" value="peroxidase"/>
    <property type="match status" value="1"/>
</dbReference>
<dbReference type="PRINTS" id="PR00459">
    <property type="entry name" value="ASPEROXIDASE"/>
</dbReference>
<proteinExistence type="inferred from homology"/>
<keyword evidence="18" id="KW-1185">Reference proteome</keyword>
<evidence type="ECO:0000256" key="11">
    <source>
        <dbReference type="ARBA" id="ARBA00023128"/>
    </source>
</evidence>
<comment type="function">
    <text evidence="1">Destroys radicals which are normally produced within the cells and which are toxic to biological systems.</text>
</comment>
<dbReference type="Gene3D" id="1.10.520.10">
    <property type="match status" value="1"/>
</dbReference>
<dbReference type="Proteomes" id="UP001476247">
    <property type="component" value="Unassembled WGS sequence"/>
</dbReference>
<evidence type="ECO:0000256" key="8">
    <source>
        <dbReference type="ARBA" id="ARBA00022946"/>
    </source>
</evidence>
<evidence type="ECO:0000259" key="16">
    <source>
        <dbReference type="PROSITE" id="PS50873"/>
    </source>
</evidence>
<dbReference type="EMBL" id="BAABUJ010000020">
    <property type="protein sequence ID" value="GAA5801881.1"/>
    <property type="molecule type" value="Genomic_DNA"/>
</dbReference>
<dbReference type="InterPro" id="IPR002207">
    <property type="entry name" value="Peroxidase_I"/>
</dbReference>
<organism evidence="17 18">
    <name type="scientific">Helicostylum pulchrum</name>
    <dbReference type="NCBI Taxonomy" id="562976"/>
    <lineage>
        <taxon>Eukaryota</taxon>
        <taxon>Fungi</taxon>
        <taxon>Fungi incertae sedis</taxon>
        <taxon>Mucoromycota</taxon>
        <taxon>Mucoromycotina</taxon>
        <taxon>Mucoromycetes</taxon>
        <taxon>Mucorales</taxon>
        <taxon>Mucorineae</taxon>
        <taxon>Mucoraceae</taxon>
        <taxon>Helicostylum</taxon>
    </lineage>
</organism>
<feature type="region of interest" description="Disordered" evidence="15">
    <location>
        <begin position="235"/>
        <end position="254"/>
    </location>
</feature>
<evidence type="ECO:0000256" key="9">
    <source>
        <dbReference type="ARBA" id="ARBA00023002"/>
    </source>
</evidence>
<comment type="catalytic activity">
    <reaction evidence="12">
        <text>2 Fe(II)-[cytochrome c] + H2O2 + 2 H(+) = 2 Fe(III)-[cytochrome c] + 2 H2O</text>
        <dbReference type="Rhea" id="RHEA:16581"/>
        <dbReference type="Rhea" id="RHEA-COMP:10350"/>
        <dbReference type="Rhea" id="RHEA-COMP:14399"/>
        <dbReference type="ChEBI" id="CHEBI:15377"/>
        <dbReference type="ChEBI" id="CHEBI:15378"/>
        <dbReference type="ChEBI" id="CHEBI:16240"/>
        <dbReference type="ChEBI" id="CHEBI:29033"/>
        <dbReference type="ChEBI" id="CHEBI:29034"/>
        <dbReference type="EC" id="1.11.1.5"/>
    </reaction>
</comment>
<dbReference type="PROSITE" id="PS00436">
    <property type="entry name" value="PEROXIDASE_2"/>
    <property type="match status" value="1"/>
</dbReference>
<keyword evidence="11" id="KW-0496">Mitochondrion</keyword>
<keyword evidence="10" id="KW-0408">Iron</keyword>
<evidence type="ECO:0000256" key="13">
    <source>
        <dbReference type="RuleBase" id="RU363051"/>
    </source>
</evidence>
<reference evidence="17 18" key="1">
    <citation type="submission" date="2024-04" db="EMBL/GenBank/DDBJ databases">
        <title>genome sequences of Mucor flavus KT1a and Helicostylum pulchrum KT1b strains isolation_sourced from the surface of a dry-aged beef.</title>
        <authorList>
            <person name="Toyotome T."/>
            <person name="Hosono M."/>
            <person name="Torimaru M."/>
            <person name="Fukuda K."/>
            <person name="Mikami N."/>
        </authorList>
    </citation>
    <scope>NUCLEOTIDE SEQUENCE [LARGE SCALE GENOMIC DNA]</scope>
    <source>
        <strain evidence="17 18">KT1b</strain>
    </source>
</reference>
<comment type="similarity">
    <text evidence="4">Belongs to the peroxidase family. Cytochrome c peroxidase subfamily.</text>
</comment>
<comment type="caution">
    <text evidence="17">The sequence shown here is derived from an EMBL/GenBank/DDBJ whole genome shotgun (WGS) entry which is preliminary data.</text>
</comment>
<dbReference type="PANTHER" id="PTHR31356">
    <property type="entry name" value="THYLAKOID LUMENAL 29 KDA PROTEIN, CHLOROPLASTIC-RELATED"/>
    <property type="match status" value="1"/>
</dbReference>
<dbReference type="CDD" id="cd00691">
    <property type="entry name" value="ascorbate_peroxidase"/>
    <property type="match status" value="1"/>
</dbReference>
<keyword evidence="6" id="KW-0349">Heme</keyword>
<dbReference type="Gene3D" id="1.10.420.10">
    <property type="entry name" value="Peroxidase, domain 2"/>
    <property type="match status" value="1"/>
</dbReference>
<evidence type="ECO:0000256" key="10">
    <source>
        <dbReference type="ARBA" id="ARBA00023004"/>
    </source>
</evidence>
<keyword evidence="9 13" id="KW-0560">Oxidoreductase</keyword>
<feature type="domain" description="Plant heme peroxidase family profile" evidence="16">
    <location>
        <begin position="279"/>
        <end position="533"/>
    </location>
</feature>
<dbReference type="InterPro" id="IPR019794">
    <property type="entry name" value="Peroxidases_AS"/>
</dbReference>
<keyword evidence="8" id="KW-0809">Transit peptide</keyword>
<name>A0ABP9Y4I2_9FUNG</name>
<protein>
    <recommendedName>
        <fullName evidence="13">Peroxidase</fullName>
        <ecNumber evidence="13">1.11.1.-</ecNumber>
    </recommendedName>
</protein>
<feature type="coiled-coil region" evidence="14">
    <location>
        <begin position="70"/>
        <end position="129"/>
    </location>
</feature>
<dbReference type="InterPro" id="IPR044831">
    <property type="entry name" value="Ccp1-like"/>
</dbReference>
<feature type="compositionally biased region" description="Basic and acidic residues" evidence="15">
    <location>
        <begin position="370"/>
        <end position="391"/>
    </location>
</feature>
<evidence type="ECO:0000313" key="18">
    <source>
        <dbReference type="Proteomes" id="UP001476247"/>
    </source>
</evidence>
<evidence type="ECO:0000256" key="7">
    <source>
        <dbReference type="ARBA" id="ARBA00022723"/>
    </source>
</evidence>
<sequence>MASWTELEVRKNRSPRYSLPLLPKQVPYKTTDRIEAIAEEEDDTKRERRNTRLVQLISTQRQQYDTTMQLTALRNEISSLTDKLIQTEEKVYKWKKEFKDMQHKFIQVVNDHTQTREELEDTRRMLEESEHIRSRWFLKKAQHEQEPIPNTTLPKKSLPRQHQSHSLPNNLLRFLKINPRKSNFATPATAADEGGHNSLLWIGCLSLGVAYTYYQKKQTERLALLEKQQISDTDVNHATEKEEDKEKSPIVKSNSKNIDYQQVYNDIAELLDSNPDYDDGSYGPVLLRLAWHSSGTFNKEDGNGGSNGGTMRFRAEGSHAANNGLELARDLLEKEIKSKYPDLSYGDMYTLGGVVAIQELGGPNIKWRPGRQDESENKCTPDGRLPDGSKNTDHVREVFYRMGFNDREIVALTGAHVLGRCHLDRSGYEGPWQESPTFFSNDYFKAITSRQWVKKELPNGLCQWSDKSNPDIMMLPIEITMLEDKDMKPYFELYANDVTVFFEDFADAFKKLIELGVPFTGDEQEYVFERVNM</sequence>
<evidence type="ECO:0000256" key="12">
    <source>
        <dbReference type="ARBA" id="ARBA00049265"/>
    </source>
</evidence>
<dbReference type="PANTHER" id="PTHR31356:SF58">
    <property type="entry name" value="CYTOCHROME C PEROXIDASE, MITOCHONDRIAL"/>
    <property type="match status" value="1"/>
</dbReference>
<dbReference type="EC" id="1.11.1.-" evidence="13"/>
<accession>A0ABP9Y4I2</accession>
<dbReference type="SUPFAM" id="SSF48113">
    <property type="entry name" value="Heme-dependent peroxidases"/>
    <property type="match status" value="1"/>
</dbReference>
<evidence type="ECO:0000313" key="17">
    <source>
        <dbReference type="EMBL" id="GAA5801881.1"/>
    </source>
</evidence>
<evidence type="ECO:0000256" key="14">
    <source>
        <dbReference type="SAM" id="Coils"/>
    </source>
</evidence>
<evidence type="ECO:0000256" key="1">
    <source>
        <dbReference type="ARBA" id="ARBA00003917"/>
    </source>
</evidence>